<keyword evidence="6 10" id="KW-0732">Signal</keyword>
<evidence type="ECO:0000256" key="2">
    <source>
        <dbReference type="ARBA" id="ARBA00007534"/>
    </source>
</evidence>
<comment type="catalytic activity">
    <reaction evidence="9 10">
        <text>cutin + H2O = cutin monomers.</text>
        <dbReference type="EC" id="3.1.1.74"/>
    </reaction>
</comment>
<dbReference type="RefSeq" id="XP_066653426.1">
    <property type="nucleotide sequence ID" value="XM_066800661.1"/>
</dbReference>
<evidence type="ECO:0000256" key="3">
    <source>
        <dbReference type="ARBA" id="ARBA00013095"/>
    </source>
</evidence>
<keyword evidence="7 10" id="KW-0378">Hydrolase</keyword>
<keyword evidence="12" id="KW-1185">Reference proteome</keyword>
<dbReference type="SMART" id="SM01110">
    <property type="entry name" value="Cutinase"/>
    <property type="match status" value="1"/>
</dbReference>
<comment type="similarity">
    <text evidence="2 10">Belongs to the cutinase family.</text>
</comment>
<keyword evidence="4 10" id="KW-0719">Serine esterase</keyword>
<comment type="caution">
    <text evidence="11">The sequence shown here is derived from an EMBL/GenBank/DDBJ whole genome shotgun (WGS) entry which is preliminary data.</text>
</comment>
<dbReference type="InterPro" id="IPR029058">
    <property type="entry name" value="AB_hydrolase_fold"/>
</dbReference>
<feature type="signal peptide" evidence="10">
    <location>
        <begin position="1"/>
        <end position="16"/>
    </location>
</feature>
<comment type="subcellular location">
    <subcellularLocation>
        <location evidence="1 10">Secreted</location>
    </subcellularLocation>
</comment>
<dbReference type="PANTHER" id="PTHR48250">
    <property type="entry name" value="CUTINASE 2-RELATED"/>
    <property type="match status" value="1"/>
</dbReference>
<keyword evidence="5 10" id="KW-0964">Secreted</keyword>
<keyword evidence="8" id="KW-1015">Disulfide bond</keyword>
<evidence type="ECO:0000313" key="11">
    <source>
        <dbReference type="EMBL" id="KAK7534701.1"/>
    </source>
</evidence>
<proteinExistence type="inferred from homology"/>
<dbReference type="InterPro" id="IPR043580">
    <property type="entry name" value="CUTINASE_1"/>
</dbReference>
<dbReference type="Pfam" id="PF01083">
    <property type="entry name" value="Cutinase"/>
    <property type="match status" value="1"/>
</dbReference>
<dbReference type="PRINTS" id="PR00129">
    <property type="entry name" value="CUTINASE"/>
</dbReference>
<evidence type="ECO:0000313" key="12">
    <source>
        <dbReference type="Proteomes" id="UP001360953"/>
    </source>
</evidence>
<evidence type="ECO:0000256" key="9">
    <source>
        <dbReference type="ARBA" id="ARBA00034045"/>
    </source>
</evidence>
<dbReference type="Gene3D" id="3.40.50.1820">
    <property type="entry name" value="alpha/beta hydrolase"/>
    <property type="match status" value="1"/>
</dbReference>
<feature type="chain" id="PRO_5044954309" description="Cutinase" evidence="10">
    <location>
        <begin position="17"/>
        <end position="266"/>
    </location>
</feature>
<evidence type="ECO:0000256" key="7">
    <source>
        <dbReference type="ARBA" id="ARBA00022801"/>
    </source>
</evidence>
<evidence type="ECO:0000256" key="10">
    <source>
        <dbReference type="RuleBase" id="RU361263"/>
    </source>
</evidence>
<organism evidence="11 12">
    <name type="scientific">Phyllosticta citribraziliensis</name>
    <dbReference type="NCBI Taxonomy" id="989973"/>
    <lineage>
        <taxon>Eukaryota</taxon>
        <taxon>Fungi</taxon>
        <taxon>Dikarya</taxon>
        <taxon>Ascomycota</taxon>
        <taxon>Pezizomycotina</taxon>
        <taxon>Dothideomycetes</taxon>
        <taxon>Dothideomycetes incertae sedis</taxon>
        <taxon>Botryosphaeriales</taxon>
        <taxon>Phyllostictaceae</taxon>
        <taxon>Phyllosticta</taxon>
    </lineage>
</organism>
<dbReference type="SUPFAM" id="SSF53474">
    <property type="entry name" value="alpha/beta-Hydrolases"/>
    <property type="match status" value="1"/>
</dbReference>
<gene>
    <name evidence="11" type="ORF">J3D65DRAFT_628748</name>
</gene>
<accession>A0ABR1LHK2</accession>
<dbReference type="Proteomes" id="UP001360953">
    <property type="component" value="Unassembled WGS sequence"/>
</dbReference>
<dbReference type="EC" id="3.1.1.74" evidence="3 10"/>
<dbReference type="InterPro" id="IPR000675">
    <property type="entry name" value="Cutinase/axe"/>
</dbReference>
<dbReference type="PROSITE" id="PS00155">
    <property type="entry name" value="CUTINASE_1"/>
    <property type="match status" value="1"/>
</dbReference>
<dbReference type="InterPro" id="IPR043579">
    <property type="entry name" value="CUTINASE_2"/>
</dbReference>
<dbReference type="GeneID" id="92033567"/>
<dbReference type="PROSITE" id="PS00931">
    <property type="entry name" value="CUTINASE_2"/>
    <property type="match status" value="1"/>
</dbReference>
<sequence>MVFFQNLCLVIALAGANPLPKGPSFTPSFGSGLPSLPTATPSFAPGLTPFPSGTPSLPTGLPSFTPKGVSGSSPLVARDEFGSSTQNGLTDGTACKKVSLIFARGTSEQGNMGSVVGPPLASHLASAIGSGNLAVQGVEYSASAAGAASGGDASGASKMTSLADDVVKKCPDTQVVLGGYSQGAQLVHKAGSSIASSTAAQVKAVVVFGDPLKGQAIKNIDSGIVKTYCHEGDEVCSGTFVITQAHLTYGDDTPDAASFIKGKVTV</sequence>
<dbReference type="EMBL" id="JBBPEH010000008">
    <property type="protein sequence ID" value="KAK7534701.1"/>
    <property type="molecule type" value="Genomic_DNA"/>
</dbReference>
<evidence type="ECO:0000256" key="8">
    <source>
        <dbReference type="ARBA" id="ARBA00023157"/>
    </source>
</evidence>
<name>A0ABR1LHK2_9PEZI</name>
<evidence type="ECO:0000256" key="4">
    <source>
        <dbReference type="ARBA" id="ARBA00022487"/>
    </source>
</evidence>
<protein>
    <recommendedName>
        <fullName evidence="3 10">Cutinase</fullName>
        <ecNumber evidence="3 10">3.1.1.74</ecNumber>
    </recommendedName>
</protein>
<evidence type="ECO:0000256" key="6">
    <source>
        <dbReference type="ARBA" id="ARBA00022729"/>
    </source>
</evidence>
<dbReference type="InterPro" id="IPR011150">
    <property type="entry name" value="Cutinase_monf"/>
</dbReference>
<evidence type="ECO:0000256" key="1">
    <source>
        <dbReference type="ARBA" id="ARBA00004613"/>
    </source>
</evidence>
<comment type="function">
    <text evidence="10">Catalyzes the hydrolysis of complex carboxylic polyesters found in the cell wall of plants. Degrades cutin, a macromolecule that forms the structure of the plant cuticle.</text>
</comment>
<evidence type="ECO:0000256" key="5">
    <source>
        <dbReference type="ARBA" id="ARBA00022525"/>
    </source>
</evidence>
<dbReference type="PANTHER" id="PTHR48250:SF3">
    <property type="entry name" value="CUTINASE 1-RELATED"/>
    <property type="match status" value="1"/>
</dbReference>
<reference evidence="11 12" key="1">
    <citation type="submission" date="2024-04" db="EMBL/GenBank/DDBJ databases">
        <title>Phyllosticta paracitricarpa is synonymous to the EU quarantine fungus P. citricarpa based on phylogenomic analyses.</title>
        <authorList>
            <consortium name="Lawrence Berkeley National Laboratory"/>
            <person name="Van ingen-buijs V.A."/>
            <person name="Van westerhoven A.C."/>
            <person name="Haridas S."/>
            <person name="Skiadas P."/>
            <person name="Martin F."/>
            <person name="Groenewald J.Z."/>
            <person name="Crous P.W."/>
            <person name="Seidl M.F."/>
        </authorList>
    </citation>
    <scope>NUCLEOTIDE SEQUENCE [LARGE SCALE GENOMIC DNA]</scope>
    <source>
        <strain evidence="11 12">CPC 17464</strain>
    </source>
</reference>